<proteinExistence type="predicted"/>
<name>A0A3B0YX51_9ZZZZ</name>
<gene>
    <name evidence="1" type="ORF">MNBD_GAMMA14-245</name>
</gene>
<dbReference type="EMBL" id="UOFM01000339">
    <property type="protein sequence ID" value="VAW80027.1"/>
    <property type="molecule type" value="Genomic_DNA"/>
</dbReference>
<evidence type="ECO:0000313" key="1">
    <source>
        <dbReference type="EMBL" id="VAW80027.1"/>
    </source>
</evidence>
<dbReference type="AlphaFoldDB" id="A0A3B0YX51"/>
<accession>A0A3B0YX51</accession>
<organism evidence="1">
    <name type="scientific">hydrothermal vent metagenome</name>
    <dbReference type="NCBI Taxonomy" id="652676"/>
    <lineage>
        <taxon>unclassified sequences</taxon>
        <taxon>metagenomes</taxon>
        <taxon>ecological metagenomes</taxon>
    </lineage>
</organism>
<reference evidence="1" key="1">
    <citation type="submission" date="2018-06" db="EMBL/GenBank/DDBJ databases">
        <authorList>
            <person name="Zhirakovskaya E."/>
        </authorList>
    </citation>
    <scope>NUCLEOTIDE SEQUENCE</scope>
</reference>
<protein>
    <submittedName>
        <fullName evidence="1">Uncharacterized protein</fullName>
    </submittedName>
</protein>
<sequence>MDLVLASLSAVHGLAIFISSGMLTDPTAPEVVIETLGGKVYGILMHGIEGTNFDLNEI</sequence>